<dbReference type="NCBIfam" id="NF037979">
    <property type="entry name" value="Na_transp"/>
    <property type="match status" value="1"/>
</dbReference>
<keyword evidence="1" id="KW-0472">Membrane</keyword>
<feature type="transmembrane region" description="Helical" evidence="1">
    <location>
        <begin position="7"/>
        <end position="28"/>
    </location>
</feature>
<name>A0A097QTR9_9EURY</name>
<accession>A0A097QTR9</accession>
<dbReference type="GeneID" id="25152949"/>
<dbReference type="AlphaFoldDB" id="A0A097QTR9"/>
<feature type="transmembrane region" description="Helical" evidence="1">
    <location>
        <begin position="196"/>
        <end position="215"/>
    </location>
</feature>
<proteinExistence type="predicted"/>
<protein>
    <submittedName>
        <fullName evidence="2">Membrane protein</fullName>
    </submittedName>
</protein>
<keyword evidence="1" id="KW-1133">Transmembrane helix</keyword>
<dbReference type="InterPro" id="IPR037272">
    <property type="entry name" value="SNS_sf"/>
</dbReference>
<dbReference type="RefSeq" id="WP_050002857.1">
    <property type="nucleotide sequence ID" value="NZ_CP008887.1"/>
</dbReference>
<feature type="transmembrane region" description="Helical" evidence="1">
    <location>
        <begin position="40"/>
        <end position="58"/>
    </location>
</feature>
<feature type="transmembrane region" description="Helical" evidence="1">
    <location>
        <begin position="320"/>
        <end position="337"/>
    </location>
</feature>
<organism evidence="2 3">
    <name type="scientific">Thermococcus eurythermalis</name>
    <dbReference type="NCBI Taxonomy" id="1505907"/>
    <lineage>
        <taxon>Archaea</taxon>
        <taxon>Methanobacteriati</taxon>
        <taxon>Methanobacteriota</taxon>
        <taxon>Thermococci</taxon>
        <taxon>Thermococcales</taxon>
        <taxon>Thermococcaceae</taxon>
        <taxon>Thermococcus</taxon>
    </lineage>
</organism>
<evidence type="ECO:0000256" key="1">
    <source>
        <dbReference type="SAM" id="Phobius"/>
    </source>
</evidence>
<keyword evidence="3" id="KW-1185">Reference proteome</keyword>
<feature type="transmembrane region" description="Helical" evidence="1">
    <location>
        <begin position="79"/>
        <end position="97"/>
    </location>
</feature>
<sequence>MDETKKWTLYLIFLVAGFTTGIGSIGLFPQFWLEYGMTGLIVHLVFLAILTYVAIAEAEKIIKSGYYFVELYNRILKKPAMMLAVLAVIIVFLSYYTANSMLFLLSPVVGTGTLGRLVAKLIMIAIIFVILTRAKEKTFTIMAAGSMILVASVIITTVAFVSEIPSTAAFLGMAKHMITSRHPITADLIVEALERAIYASGLGFAFYLMLGSFMNERFNVKLIVGTGVLIQVIIGILSTITIIYAIAPSTPEELLRYVGGGEEAAISFMGKLPTILADYPRLLVLIALSLFFAGLTSILPTSEVGLQIIEFNTRVGRNRAAMYLLLLVLLVGIPSSVPSLAQALVLGVTTATLFTAIFEYLPIISREVGKVTGIQPTPLQMATGAVLLAIFVPMGLYSLYTTAKSGGVNLIGALFAVTVVGLGILGDKIVKKEEE</sequence>
<feature type="transmembrane region" description="Helical" evidence="1">
    <location>
        <begin position="141"/>
        <end position="161"/>
    </location>
</feature>
<dbReference type="OrthoDB" id="99721at2157"/>
<dbReference type="KEGG" id="teu:TEU_05820"/>
<dbReference type="Proteomes" id="UP000029980">
    <property type="component" value="Chromosome"/>
</dbReference>
<gene>
    <name evidence="2" type="ORF">TEU_05820</name>
</gene>
<feature type="transmembrane region" description="Helical" evidence="1">
    <location>
        <begin position="382"/>
        <end position="400"/>
    </location>
</feature>
<keyword evidence="1" id="KW-0812">Transmembrane</keyword>
<feature type="transmembrane region" description="Helical" evidence="1">
    <location>
        <begin position="222"/>
        <end position="247"/>
    </location>
</feature>
<evidence type="ECO:0000313" key="2">
    <source>
        <dbReference type="EMBL" id="AIU69881.1"/>
    </source>
</evidence>
<reference evidence="2 3" key="1">
    <citation type="journal article" date="2015" name="Int. J. Syst. Evol. Microbiol.">
        <title>Thermococcus eurythermalis sp. nov., a conditional piezophilic hyperthermophilic archaeon with a wide temperature range isolated from an oil-immersed chimney in the Guaymas Basin.</title>
        <authorList>
            <person name="Zhao W."/>
            <person name="Zeng X."/>
            <person name="Xiao X."/>
        </authorList>
    </citation>
    <scope>NUCLEOTIDE SEQUENCE [LARGE SCALE GENOMIC DNA]</scope>
    <source>
        <strain evidence="2 3">A501</strain>
    </source>
</reference>
<dbReference type="EMBL" id="CP008887">
    <property type="protein sequence ID" value="AIU69881.1"/>
    <property type="molecule type" value="Genomic_DNA"/>
</dbReference>
<dbReference type="HOGENOM" id="CLU_638768_0_0_2"/>
<dbReference type="SUPFAM" id="SSF161070">
    <property type="entry name" value="SNF-like"/>
    <property type="match status" value="1"/>
</dbReference>
<feature type="transmembrane region" description="Helical" evidence="1">
    <location>
        <begin position="406"/>
        <end position="425"/>
    </location>
</feature>
<feature type="transmembrane region" description="Helical" evidence="1">
    <location>
        <begin position="279"/>
        <end position="299"/>
    </location>
</feature>
<evidence type="ECO:0000313" key="3">
    <source>
        <dbReference type="Proteomes" id="UP000029980"/>
    </source>
</evidence>
<feature type="transmembrane region" description="Helical" evidence="1">
    <location>
        <begin position="117"/>
        <end position="134"/>
    </location>
</feature>